<accession>A0ACD5U2Y8</accession>
<name>A0ACD5U2Y8_AVESA</name>
<evidence type="ECO:0000313" key="1">
    <source>
        <dbReference type="EnsemblPlants" id="AVESA.00010b.r2.1DG0166310.1.CDS"/>
    </source>
</evidence>
<keyword evidence="2" id="KW-1185">Reference proteome</keyword>
<reference evidence="1" key="2">
    <citation type="submission" date="2025-09" db="UniProtKB">
        <authorList>
            <consortium name="EnsemblPlants"/>
        </authorList>
    </citation>
    <scope>IDENTIFICATION</scope>
</reference>
<sequence length="213" mass="23954">MTIDNAVVALGDRLWWIDESWGAVSADPLSDRPDLCFTELPRGSVLPDLEGMVLMRKLRNYRRMGVSEGKMRYVEVSKEKPYVISSFSLNEEGSSWTLDHEVAFIHIWMNQSNQFGPLKEMPEIGAIDPLNANVVYLVCGDQLVGVDMVKEKVTGSSRLAMHDIPLLPCVLPTWLETSQIPYAGLSKKTTAKREALPDTDKSKTLRVEIELMK</sequence>
<reference evidence="1" key="1">
    <citation type="submission" date="2021-05" db="EMBL/GenBank/DDBJ databases">
        <authorList>
            <person name="Scholz U."/>
            <person name="Mascher M."/>
            <person name="Fiebig A."/>
        </authorList>
    </citation>
    <scope>NUCLEOTIDE SEQUENCE [LARGE SCALE GENOMIC DNA]</scope>
</reference>
<proteinExistence type="predicted"/>
<evidence type="ECO:0000313" key="2">
    <source>
        <dbReference type="Proteomes" id="UP001732700"/>
    </source>
</evidence>
<protein>
    <submittedName>
        <fullName evidence="1">Uncharacterized protein</fullName>
    </submittedName>
</protein>
<dbReference type="Proteomes" id="UP001732700">
    <property type="component" value="Chromosome 1D"/>
</dbReference>
<organism evidence="1 2">
    <name type="scientific">Avena sativa</name>
    <name type="common">Oat</name>
    <dbReference type="NCBI Taxonomy" id="4498"/>
    <lineage>
        <taxon>Eukaryota</taxon>
        <taxon>Viridiplantae</taxon>
        <taxon>Streptophyta</taxon>
        <taxon>Embryophyta</taxon>
        <taxon>Tracheophyta</taxon>
        <taxon>Spermatophyta</taxon>
        <taxon>Magnoliopsida</taxon>
        <taxon>Liliopsida</taxon>
        <taxon>Poales</taxon>
        <taxon>Poaceae</taxon>
        <taxon>BOP clade</taxon>
        <taxon>Pooideae</taxon>
        <taxon>Poodae</taxon>
        <taxon>Poeae</taxon>
        <taxon>Poeae Chloroplast Group 1 (Aveneae type)</taxon>
        <taxon>Aveninae</taxon>
        <taxon>Avena</taxon>
    </lineage>
</organism>
<dbReference type="EnsemblPlants" id="AVESA.00010b.r2.1DG0166310.1">
    <property type="protein sequence ID" value="AVESA.00010b.r2.1DG0166310.1.CDS"/>
    <property type="gene ID" value="AVESA.00010b.r2.1DG0166310"/>
</dbReference>